<evidence type="ECO:0000256" key="1">
    <source>
        <dbReference type="ARBA" id="ARBA00004128"/>
    </source>
</evidence>
<keyword evidence="7 12" id="KW-1133">Transmembrane helix</keyword>
<dbReference type="Proteomes" id="UP000070168">
    <property type="component" value="Unassembled WGS sequence"/>
</dbReference>
<dbReference type="OrthoDB" id="192733at2759"/>
<reference evidence="14 15" key="1">
    <citation type="journal article" date="2016" name="BMC Genomics">
        <title>Genome sequencing and secondary metabolism of the postharvest pathogen Penicillium griseofulvum.</title>
        <authorList>
            <person name="Banani H."/>
            <person name="Marcet-Houben M."/>
            <person name="Ballester A.R."/>
            <person name="Abbruscato P."/>
            <person name="Gonzalez-Candelas L."/>
            <person name="Gabaldon T."/>
            <person name="Spadaro D."/>
        </authorList>
    </citation>
    <scope>NUCLEOTIDE SEQUENCE [LARGE SCALE GENOMIC DNA]</scope>
    <source>
        <strain evidence="14 15">PG3</strain>
    </source>
</reference>
<dbReference type="OMA" id="QPWEIFP"/>
<feature type="transmembrane region" description="Helical" evidence="12">
    <location>
        <begin position="106"/>
        <end position="125"/>
    </location>
</feature>
<sequence length="595" mass="63962">MLSYISASPDEGVQQRPPRYAGEDTTPTTRREILGWYSYGIAAEVFAVCGVGSFLPLTLEQLARERGTLQTSRLPCIGPSAGNSTNGENGQCVVPVFGLEINTASFAMYTFSLAVLIQALTLISFSALADYENNRKTLLMTFGFAGALASMLFVFIVPPIFILGSILVVVGVTCLGSSFVVLNSYLPVLVANDPSLQDRNSAEMSSFDRGAGSPEWNGDRDADDDSLDGLQPPGQPQSPLETEMGSKAPPSSSPELQLSTKISSRGIGLGYCAAVFVQIISIIMLITLSKTALAKASPSLPMRFVLLLVGIWWGAFTLVTRNLLKARPGPPLDTVSTKGAGRWRAWLRLVGFAWKSLWNTVKVVMKLREVLIFLVAWFLLSDAMATVSGTAILFARTELKLSTPLIGLLSITATVSGMTGAFLWPHVSRYFGLQPNHTIILCIALFELIPLYGLLAYIPFIKNWGVFGLQQPWEIFPLAIVHGVVSGGLASYCRSFFGLLIPPGSEAAFYALYAATDKGSSFIGPAIVGVLVDATGQVRSGFFFIAVLIILPIPLIWMVNADKGRHEGLAMAETLDKSHGGSADSQEAEGLLARE</sequence>
<feature type="transmembrane region" description="Helical" evidence="12">
    <location>
        <begin position="541"/>
        <end position="559"/>
    </location>
</feature>
<feature type="region of interest" description="Disordered" evidence="13">
    <location>
        <begin position="200"/>
        <end position="257"/>
    </location>
</feature>
<keyword evidence="6 12" id="KW-0029">Amino-acid transport</keyword>
<comment type="function">
    <text evidence="11 12">Vacuolar effluxer which mediate the efflux of amino acids resulting from autophagic degradation. The release of autophagic amino acids allows the maintenance of protein synthesis and viability during nitrogen starvation.</text>
</comment>
<evidence type="ECO:0000313" key="15">
    <source>
        <dbReference type="Proteomes" id="UP000070168"/>
    </source>
</evidence>
<dbReference type="GeneID" id="63711279"/>
<organism evidence="14 15">
    <name type="scientific">Penicillium patulum</name>
    <name type="common">Penicillium griseofulvum</name>
    <dbReference type="NCBI Taxonomy" id="5078"/>
    <lineage>
        <taxon>Eukaryota</taxon>
        <taxon>Fungi</taxon>
        <taxon>Dikarya</taxon>
        <taxon>Ascomycota</taxon>
        <taxon>Pezizomycotina</taxon>
        <taxon>Eurotiomycetes</taxon>
        <taxon>Eurotiomycetidae</taxon>
        <taxon>Eurotiales</taxon>
        <taxon>Aspergillaceae</taxon>
        <taxon>Penicillium</taxon>
    </lineage>
</organism>
<evidence type="ECO:0000256" key="11">
    <source>
        <dbReference type="ARBA" id="ARBA00024801"/>
    </source>
</evidence>
<feature type="transmembrane region" description="Helical" evidence="12">
    <location>
        <begin position="36"/>
        <end position="59"/>
    </location>
</feature>
<dbReference type="InterPro" id="IPR036259">
    <property type="entry name" value="MFS_trans_sf"/>
</dbReference>
<dbReference type="GO" id="GO:0032974">
    <property type="term" value="P:amino acid transmembrane export from vacuole"/>
    <property type="evidence" value="ECO:0007669"/>
    <property type="project" value="InterPro"/>
</dbReference>
<feature type="compositionally biased region" description="Low complexity" evidence="13">
    <location>
        <begin position="228"/>
        <end position="240"/>
    </location>
</feature>
<evidence type="ECO:0000313" key="14">
    <source>
        <dbReference type="EMBL" id="KXG51981.1"/>
    </source>
</evidence>
<evidence type="ECO:0000256" key="3">
    <source>
        <dbReference type="ARBA" id="ARBA00022448"/>
    </source>
</evidence>
<dbReference type="CDD" id="cd17483">
    <property type="entry name" value="MFS_Atg22_like"/>
    <property type="match status" value="1"/>
</dbReference>
<dbReference type="AlphaFoldDB" id="A0A135LSS2"/>
<keyword evidence="4 12" id="KW-0926">Vacuole</keyword>
<comment type="subcellular location">
    <subcellularLocation>
        <location evidence="1 12">Vacuole membrane</location>
        <topology evidence="1 12">Multi-pass membrane protein</topology>
    </subcellularLocation>
</comment>
<evidence type="ECO:0000256" key="7">
    <source>
        <dbReference type="ARBA" id="ARBA00022989"/>
    </source>
</evidence>
<keyword evidence="10" id="KW-0325">Glycoprotein</keyword>
<gene>
    <name evidence="14" type="ORF">PGRI_082650</name>
</gene>
<dbReference type="RefSeq" id="XP_040650517.1">
    <property type="nucleotide sequence ID" value="XM_040795979.1"/>
</dbReference>
<dbReference type="STRING" id="5078.A0A135LSS2"/>
<evidence type="ECO:0000256" key="9">
    <source>
        <dbReference type="ARBA" id="ARBA00023136"/>
    </source>
</evidence>
<evidence type="ECO:0000256" key="2">
    <source>
        <dbReference type="ARBA" id="ARBA00006978"/>
    </source>
</evidence>
<dbReference type="Pfam" id="PF11700">
    <property type="entry name" value="ATG22"/>
    <property type="match status" value="1"/>
</dbReference>
<feature type="transmembrane region" description="Helical" evidence="12">
    <location>
        <begin position="473"/>
        <end position="492"/>
    </location>
</feature>
<feature type="transmembrane region" description="Helical" evidence="12">
    <location>
        <begin position="137"/>
        <end position="156"/>
    </location>
</feature>
<evidence type="ECO:0000256" key="5">
    <source>
        <dbReference type="ARBA" id="ARBA00022692"/>
    </source>
</evidence>
<proteinExistence type="inferred from homology"/>
<feature type="transmembrane region" description="Helical" evidence="12">
    <location>
        <begin position="371"/>
        <end position="394"/>
    </location>
</feature>
<dbReference type="InterPro" id="IPR044738">
    <property type="entry name" value="Atg22"/>
</dbReference>
<feature type="transmembrane region" description="Helical" evidence="12">
    <location>
        <begin position="406"/>
        <end position="426"/>
    </location>
</feature>
<comment type="caution">
    <text evidence="14">The sequence shown here is derived from an EMBL/GenBank/DDBJ whole genome shotgun (WGS) entry which is preliminary data.</text>
</comment>
<dbReference type="EMBL" id="LHQR01000027">
    <property type="protein sequence ID" value="KXG51981.1"/>
    <property type="molecule type" value="Genomic_DNA"/>
</dbReference>
<feature type="transmembrane region" description="Helical" evidence="12">
    <location>
        <begin position="268"/>
        <end position="288"/>
    </location>
</feature>
<keyword evidence="15" id="KW-1185">Reference proteome</keyword>
<dbReference type="InterPro" id="IPR050495">
    <property type="entry name" value="ATG22/LtaA_families"/>
</dbReference>
<keyword evidence="8 12" id="KW-0072">Autophagy</keyword>
<dbReference type="GO" id="GO:0006914">
    <property type="term" value="P:autophagy"/>
    <property type="evidence" value="ECO:0007669"/>
    <property type="project" value="UniProtKB-KW"/>
</dbReference>
<evidence type="ECO:0000256" key="10">
    <source>
        <dbReference type="ARBA" id="ARBA00023180"/>
    </source>
</evidence>
<feature type="region of interest" description="Disordered" evidence="13">
    <location>
        <begin position="576"/>
        <end position="595"/>
    </location>
</feature>
<evidence type="ECO:0000256" key="13">
    <source>
        <dbReference type="SAM" id="MobiDB-lite"/>
    </source>
</evidence>
<comment type="similarity">
    <text evidence="2 12">Belongs to the ATG22 family.</text>
</comment>
<evidence type="ECO:0000256" key="6">
    <source>
        <dbReference type="ARBA" id="ARBA00022970"/>
    </source>
</evidence>
<feature type="transmembrane region" description="Helical" evidence="12">
    <location>
        <begin position="162"/>
        <end position="182"/>
    </location>
</feature>
<evidence type="ECO:0000256" key="4">
    <source>
        <dbReference type="ARBA" id="ARBA00022554"/>
    </source>
</evidence>
<feature type="transmembrane region" description="Helical" evidence="12">
    <location>
        <begin position="438"/>
        <end position="461"/>
    </location>
</feature>
<feature type="transmembrane region" description="Helical" evidence="12">
    <location>
        <begin position="300"/>
        <end position="324"/>
    </location>
</feature>
<evidence type="ECO:0000256" key="8">
    <source>
        <dbReference type="ARBA" id="ARBA00023006"/>
    </source>
</evidence>
<dbReference type="InterPro" id="IPR024671">
    <property type="entry name" value="Atg22-like"/>
</dbReference>
<dbReference type="SUPFAM" id="SSF103473">
    <property type="entry name" value="MFS general substrate transporter"/>
    <property type="match status" value="2"/>
</dbReference>
<keyword evidence="3 12" id="KW-0813">Transport</keyword>
<dbReference type="GO" id="GO:0005774">
    <property type="term" value="C:vacuolar membrane"/>
    <property type="evidence" value="ECO:0007669"/>
    <property type="project" value="UniProtKB-SubCell"/>
</dbReference>
<dbReference type="Gene3D" id="1.20.1250.20">
    <property type="entry name" value="MFS general substrate transporter like domains"/>
    <property type="match status" value="1"/>
</dbReference>
<keyword evidence="9 12" id="KW-0472">Membrane</keyword>
<protein>
    <recommendedName>
        <fullName evidence="12">Autophagy-related protein</fullName>
    </recommendedName>
</protein>
<accession>A0A135LSS2</accession>
<dbReference type="PANTHER" id="PTHR23519">
    <property type="entry name" value="AUTOPHAGY-RELATED PROTEIN 22"/>
    <property type="match status" value="1"/>
</dbReference>
<keyword evidence="5 12" id="KW-0812">Transmembrane</keyword>
<evidence type="ECO:0000256" key="12">
    <source>
        <dbReference type="RuleBase" id="RU363073"/>
    </source>
</evidence>
<dbReference type="PANTHER" id="PTHR23519:SF3">
    <property type="entry name" value="AUTOPHAGY-RELATED PROTEIN 22-2"/>
    <property type="match status" value="1"/>
</dbReference>
<feature type="region of interest" description="Disordered" evidence="13">
    <location>
        <begin position="1"/>
        <end position="26"/>
    </location>
</feature>
<name>A0A135LSS2_PENPA</name>